<keyword evidence="1" id="KW-0472">Membrane</keyword>
<proteinExistence type="predicted"/>
<feature type="transmembrane region" description="Helical" evidence="1">
    <location>
        <begin position="34"/>
        <end position="53"/>
    </location>
</feature>
<keyword evidence="1" id="KW-0812">Transmembrane</keyword>
<reference evidence="3" key="1">
    <citation type="submission" date="2021-01" db="EMBL/GenBank/DDBJ databases">
        <authorList>
            <person name="Corre E."/>
            <person name="Pelletier E."/>
            <person name="Niang G."/>
            <person name="Scheremetjew M."/>
            <person name="Finn R."/>
            <person name="Kale V."/>
            <person name="Holt S."/>
            <person name="Cochrane G."/>
            <person name="Meng A."/>
            <person name="Brown T."/>
            <person name="Cohen L."/>
        </authorList>
    </citation>
    <scope>NUCLEOTIDE SEQUENCE</scope>
    <source>
        <strain evidence="3">CCMP3105</strain>
    </source>
</reference>
<dbReference type="Gene3D" id="1.10.287.2250">
    <property type="match status" value="1"/>
</dbReference>
<gene>
    <name evidence="3" type="ORF">AMON00008_LOCUS1244</name>
</gene>
<dbReference type="Pfam" id="PF08246">
    <property type="entry name" value="Inhibitor_I29"/>
    <property type="match status" value="1"/>
</dbReference>
<name>A0A7S4PSW4_9DINO</name>
<dbReference type="InterPro" id="IPR038765">
    <property type="entry name" value="Papain-like_cys_pep_sf"/>
</dbReference>
<sequence length="150" mass="16847">MVSEALEAQELDKKLQSRPVENALRLRFKRYERACVAAILLGALFVAGTAYVLQQSYRTASTLPRTSAAAELRAFEAWASEHGRQYATPEEREVRLAIFRINFRRVQSENARGHSFKLALNEFADRTSEDHGQPGNASWGALARVASSRH</sequence>
<evidence type="ECO:0000259" key="2">
    <source>
        <dbReference type="SMART" id="SM00848"/>
    </source>
</evidence>
<evidence type="ECO:0000313" key="3">
    <source>
        <dbReference type="EMBL" id="CAE4561625.1"/>
    </source>
</evidence>
<dbReference type="EMBL" id="HBNR01001770">
    <property type="protein sequence ID" value="CAE4561625.1"/>
    <property type="molecule type" value="Transcribed_RNA"/>
</dbReference>
<protein>
    <recommendedName>
        <fullName evidence="2">Cathepsin propeptide inhibitor domain-containing protein</fullName>
    </recommendedName>
</protein>
<dbReference type="SUPFAM" id="SSF54001">
    <property type="entry name" value="Cysteine proteinases"/>
    <property type="match status" value="1"/>
</dbReference>
<dbReference type="AlphaFoldDB" id="A0A7S4PSW4"/>
<dbReference type="InterPro" id="IPR013201">
    <property type="entry name" value="Prot_inhib_I29"/>
</dbReference>
<dbReference type="SMART" id="SM00848">
    <property type="entry name" value="Inhibitor_I29"/>
    <property type="match status" value="1"/>
</dbReference>
<accession>A0A7S4PSW4</accession>
<feature type="domain" description="Cathepsin propeptide inhibitor" evidence="2">
    <location>
        <begin position="75"/>
        <end position="131"/>
    </location>
</feature>
<evidence type="ECO:0000256" key="1">
    <source>
        <dbReference type="SAM" id="Phobius"/>
    </source>
</evidence>
<organism evidence="3">
    <name type="scientific">Alexandrium monilatum</name>
    <dbReference type="NCBI Taxonomy" id="311494"/>
    <lineage>
        <taxon>Eukaryota</taxon>
        <taxon>Sar</taxon>
        <taxon>Alveolata</taxon>
        <taxon>Dinophyceae</taxon>
        <taxon>Gonyaulacales</taxon>
        <taxon>Pyrocystaceae</taxon>
        <taxon>Alexandrium</taxon>
    </lineage>
</organism>
<keyword evidence="1" id="KW-1133">Transmembrane helix</keyword>